<keyword evidence="2" id="KW-1185">Reference proteome</keyword>
<organism evidence="1 2">
    <name type="scientific">Naganishia onofrii</name>
    <dbReference type="NCBI Taxonomy" id="1851511"/>
    <lineage>
        <taxon>Eukaryota</taxon>
        <taxon>Fungi</taxon>
        <taxon>Dikarya</taxon>
        <taxon>Basidiomycota</taxon>
        <taxon>Agaricomycotina</taxon>
        <taxon>Tremellomycetes</taxon>
        <taxon>Filobasidiales</taxon>
        <taxon>Filobasidiaceae</taxon>
        <taxon>Naganishia</taxon>
    </lineage>
</organism>
<evidence type="ECO:0000313" key="2">
    <source>
        <dbReference type="Proteomes" id="UP001234202"/>
    </source>
</evidence>
<evidence type="ECO:0000313" key="1">
    <source>
        <dbReference type="EMBL" id="KAJ9120553.1"/>
    </source>
</evidence>
<name>A0ACC2X9R5_9TREE</name>
<proteinExistence type="predicted"/>
<reference evidence="1" key="1">
    <citation type="submission" date="2023-04" db="EMBL/GenBank/DDBJ databases">
        <title>Draft Genome sequencing of Naganishia species isolated from polar environments using Oxford Nanopore Technology.</title>
        <authorList>
            <person name="Leo P."/>
            <person name="Venkateswaran K."/>
        </authorList>
    </citation>
    <scope>NUCLEOTIDE SEQUENCE</scope>
    <source>
        <strain evidence="1">DBVPG 5303</strain>
    </source>
</reference>
<dbReference type="EMBL" id="JASBWV010000020">
    <property type="protein sequence ID" value="KAJ9120553.1"/>
    <property type="molecule type" value="Genomic_DNA"/>
</dbReference>
<comment type="caution">
    <text evidence="1">The sequence shown here is derived from an EMBL/GenBank/DDBJ whole genome shotgun (WGS) entry which is preliminary data.</text>
</comment>
<dbReference type="Proteomes" id="UP001234202">
    <property type="component" value="Unassembled WGS sequence"/>
</dbReference>
<gene>
    <name evidence="1" type="ORF">QFC24_005229</name>
</gene>
<accession>A0ACC2X9R5</accession>
<sequence>MGRGKIKKIKPVSLQARKAAIAQQQQLQAQKAALERQIAEERSKQARLQREIEEKERLVRGLERVGASSAAAAAAAAEEAYNYPAPSPPPPWNTSSYPQDFQQQLQLSQMLQQPAASHADGVSPISDKALSMLNHMLGSRGSMQRSATTGGIDVVLSQEGIMSAASGSSYPGNTTGMTSYDPSSLFTGMQGIFAGEVDDEGMLDQGGSETNVETKEALAEAMAAMKAAAHVAKALPLMILKSATQAMTQHGGAAKWTCPPAPSDANHPNTITEAHMVLDPRTIDQNLLEFRAMLEDPEERMRLGIGIEMLGWAVGDAPTDMPDNMQRQVQGYPPSGNNAGEWDGQTGGERTAHDVDPVPALEDMLKLPIFNNEAFRSSPLFGKSVSSPDGHTHHSQATPGDLYLESLMDAHGSTSMDQHNIDLMQDFLSSASGMLDGAIFGGAQGGTRDERSASTASGEANHGHPPPPQQARPGHPPVQRGVPTDIAEYPGGEMTASEAVRAVTELLEASSRKLQKVTGEHGQEGDGTVRGRDVDVRLDGSHQQRGTQHVHAALPTAPVAASSNISSAAAHAILQARATSSGTAMDETEDSDIDAFSVIGDPMAFPDGEYPDEDEDDDEAYYSDEDYEEEEYYEDGERIVYTTDEDGQGGSSRYTSSEGREGETYYDSEGEEVDDDDDEVYESGEQLAEYTRRQDLAAGIPPHATQGGSTTNSSIPNSVEQRSSGTLRAPASTGQAAPTPTPTPTPTQRHPLSGQQMLEILQRMSPEARRNYQAALTREKMEYEKRQQGGSAEVLPPPPPPLPHSQAHPQAQAQYQHSHIQTQQQARHTARQAAPSLPAPPQQKVPSVLDDPAIMASILSLPCTLPRTTPG</sequence>
<protein>
    <submittedName>
        <fullName evidence="1">Uncharacterized protein</fullName>
    </submittedName>
</protein>